<dbReference type="Proteomes" id="UP001064896">
    <property type="component" value="Chromosome"/>
</dbReference>
<dbReference type="Pfam" id="PF16931">
    <property type="entry name" value="Phage_holin_8"/>
    <property type="match status" value="1"/>
</dbReference>
<feature type="transmembrane region" description="Helical" evidence="1">
    <location>
        <begin position="81"/>
        <end position="103"/>
    </location>
</feature>
<keyword evidence="3" id="KW-1185">Reference proteome</keyword>
<reference evidence="2" key="1">
    <citation type="submission" date="2020-05" db="EMBL/GenBank/DDBJ databases">
        <title>Complete genome sequence of Pseudomonas sp. Sm006.</title>
        <authorList>
            <person name="Takeuchi K."/>
            <person name="Someya N."/>
        </authorList>
    </citation>
    <scope>NUCLEOTIDE SEQUENCE</scope>
    <source>
        <strain evidence="2">Sm006</strain>
    </source>
</reference>
<sequence length="133" mass="13704">MTEPSSIAASAVPSLLGITAASMIPGVDISAVIGACGGALFFVTWARDLSIWARLGYLVVSWIGGYFVATEMVGRGVTTFSGLPALVAAALIVTLLISVAEWVKGGQMPSWIRAVLAWTRHALGRPGSGGTND</sequence>
<feature type="transmembrane region" description="Helical" evidence="1">
    <location>
        <begin position="51"/>
        <end position="69"/>
    </location>
</feature>
<evidence type="ECO:0000313" key="2">
    <source>
        <dbReference type="EMBL" id="BCD88044.1"/>
    </source>
</evidence>
<feature type="transmembrane region" description="Helical" evidence="1">
    <location>
        <begin position="20"/>
        <end position="44"/>
    </location>
</feature>
<gene>
    <name evidence="2" type="ORF">PSm6_44510</name>
</gene>
<keyword evidence="1" id="KW-0472">Membrane</keyword>
<accession>A0ABN6BZI7</accession>
<keyword evidence="1" id="KW-1133">Transmembrane helix</keyword>
<evidence type="ECO:0000313" key="3">
    <source>
        <dbReference type="Proteomes" id="UP001064896"/>
    </source>
</evidence>
<protein>
    <recommendedName>
        <fullName evidence="4">Phage holin</fullName>
    </recommendedName>
</protein>
<name>A0ABN6BZI7_9PSED</name>
<proteinExistence type="predicted"/>
<evidence type="ECO:0008006" key="4">
    <source>
        <dbReference type="Google" id="ProtNLM"/>
    </source>
</evidence>
<keyword evidence="1" id="KW-0812">Transmembrane</keyword>
<dbReference type="InterPro" id="IPR032637">
    <property type="entry name" value="Phage_holin-like"/>
</dbReference>
<evidence type="ECO:0000256" key="1">
    <source>
        <dbReference type="SAM" id="Phobius"/>
    </source>
</evidence>
<dbReference type="EMBL" id="AP023081">
    <property type="protein sequence ID" value="BCD88044.1"/>
    <property type="molecule type" value="Genomic_DNA"/>
</dbReference>
<organism evidence="2 3">
    <name type="scientific">Pseudomonas solani</name>
    <dbReference type="NCBI Taxonomy" id="2731552"/>
    <lineage>
        <taxon>Bacteria</taxon>
        <taxon>Pseudomonadati</taxon>
        <taxon>Pseudomonadota</taxon>
        <taxon>Gammaproteobacteria</taxon>
        <taxon>Pseudomonadales</taxon>
        <taxon>Pseudomonadaceae</taxon>
        <taxon>Pseudomonas</taxon>
    </lineage>
</organism>
<dbReference type="RefSeq" id="WP_265168238.1">
    <property type="nucleotide sequence ID" value="NZ_AP023081.1"/>
</dbReference>